<keyword evidence="4" id="KW-1185">Reference proteome</keyword>
<feature type="region of interest" description="Disordered" evidence="1">
    <location>
        <begin position="94"/>
        <end position="113"/>
    </location>
</feature>
<reference evidence="3" key="2">
    <citation type="journal article" date="2023" name="IMA Fungus">
        <title>Comparative genomic study of the Penicillium genus elucidates a diverse pangenome and 15 lateral gene transfer events.</title>
        <authorList>
            <person name="Petersen C."/>
            <person name="Sorensen T."/>
            <person name="Nielsen M.R."/>
            <person name="Sondergaard T.E."/>
            <person name="Sorensen J.L."/>
            <person name="Fitzpatrick D.A."/>
            <person name="Frisvad J.C."/>
            <person name="Nielsen K.L."/>
        </authorList>
    </citation>
    <scope>NUCLEOTIDE SEQUENCE</scope>
    <source>
        <strain evidence="3">IBT 34128</strain>
    </source>
</reference>
<feature type="compositionally biased region" description="Polar residues" evidence="1">
    <location>
        <begin position="51"/>
        <end position="60"/>
    </location>
</feature>
<evidence type="ECO:0000256" key="1">
    <source>
        <dbReference type="SAM" id="MobiDB-lite"/>
    </source>
</evidence>
<dbReference type="GeneID" id="81396357"/>
<name>A0A9W9F1G2_9EURO</name>
<proteinExistence type="predicted"/>
<dbReference type="Proteomes" id="UP001141434">
    <property type="component" value="Unassembled WGS sequence"/>
</dbReference>
<evidence type="ECO:0000313" key="4">
    <source>
        <dbReference type="Proteomes" id="UP001141434"/>
    </source>
</evidence>
<dbReference type="RefSeq" id="XP_056509988.1">
    <property type="nucleotide sequence ID" value="XM_056657188.1"/>
</dbReference>
<protein>
    <recommendedName>
        <fullName evidence="2">Rhodopsin domain-containing protein</fullName>
    </recommendedName>
</protein>
<evidence type="ECO:0000259" key="2">
    <source>
        <dbReference type="Pfam" id="PF20684"/>
    </source>
</evidence>
<feature type="region of interest" description="Disordered" evidence="1">
    <location>
        <begin position="51"/>
        <end position="89"/>
    </location>
</feature>
<dbReference type="InterPro" id="IPR049326">
    <property type="entry name" value="Rhodopsin_dom_fungi"/>
</dbReference>
<reference evidence="3" key="1">
    <citation type="submission" date="2022-11" db="EMBL/GenBank/DDBJ databases">
        <authorList>
            <person name="Petersen C."/>
        </authorList>
    </citation>
    <scope>NUCLEOTIDE SEQUENCE</scope>
    <source>
        <strain evidence="3">IBT 34128</strain>
    </source>
</reference>
<gene>
    <name evidence="3" type="ORF">NUU61_006661</name>
</gene>
<dbReference type="OrthoDB" id="444631at2759"/>
<feature type="domain" description="Rhodopsin" evidence="2">
    <location>
        <begin position="9"/>
        <end position="37"/>
    </location>
</feature>
<feature type="compositionally biased region" description="Polar residues" evidence="1">
    <location>
        <begin position="67"/>
        <end position="77"/>
    </location>
</feature>
<accession>A0A9W9F1G2</accession>
<organism evidence="3 4">
    <name type="scientific">Penicillium alfredii</name>
    <dbReference type="NCBI Taxonomy" id="1506179"/>
    <lineage>
        <taxon>Eukaryota</taxon>
        <taxon>Fungi</taxon>
        <taxon>Dikarya</taxon>
        <taxon>Ascomycota</taxon>
        <taxon>Pezizomycotina</taxon>
        <taxon>Eurotiomycetes</taxon>
        <taxon>Eurotiomycetidae</taxon>
        <taxon>Eurotiales</taxon>
        <taxon>Aspergillaceae</taxon>
        <taxon>Penicillium</taxon>
    </lineage>
</organism>
<dbReference type="EMBL" id="JAPMSZ010000009">
    <property type="protein sequence ID" value="KAJ5091791.1"/>
    <property type="molecule type" value="Genomic_DNA"/>
</dbReference>
<dbReference type="Pfam" id="PF20684">
    <property type="entry name" value="Fung_rhodopsin"/>
    <property type="match status" value="1"/>
</dbReference>
<dbReference type="AlphaFoldDB" id="A0A9W9F1G2"/>
<evidence type="ECO:0000313" key="3">
    <source>
        <dbReference type="EMBL" id="KAJ5091791.1"/>
    </source>
</evidence>
<comment type="caution">
    <text evidence="3">The sequence shown here is derived from an EMBL/GenBank/DDBJ whole genome shotgun (WGS) entry which is preliminary data.</text>
</comment>
<sequence>MILTATGGPIPATIWSVVEAHTGIICTCLPVFRYPLQFLFPKLFHSQQNSTPYGYSFNRNTPRRTPLATSSERNLNDTNDDAWHGKARGFSEDLPKDALEMMPTRNGNLSPAGNITKVTDVQISYDQRSDASSCPIRSREF</sequence>